<reference evidence="1 2" key="1">
    <citation type="submission" date="2015-02" db="EMBL/GenBank/DDBJ databases">
        <title>Draft genome of a novel marine cyanobacterium (Chroococcales) isolated from South Atlantic Ocean.</title>
        <authorList>
            <person name="Rigonato J."/>
            <person name="Alvarenga D.O."/>
            <person name="Branco L.H."/>
            <person name="Varani A.M."/>
            <person name="Brandini F.P."/>
            <person name="Fiore M.F."/>
        </authorList>
    </citation>
    <scope>NUCLEOTIDE SEQUENCE [LARGE SCALE GENOMIC DNA]</scope>
    <source>
        <strain evidence="1 2">CENA595</strain>
    </source>
</reference>
<comment type="caution">
    <text evidence="1">The sequence shown here is derived from an EMBL/GenBank/DDBJ whole genome shotgun (WGS) entry which is preliminary data.</text>
</comment>
<protein>
    <submittedName>
        <fullName evidence="1">Uncharacterized protein</fullName>
    </submittedName>
</protein>
<evidence type="ECO:0000313" key="1">
    <source>
        <dbReference type="EMBL" id="KJH70061.1"/>
    </source>
</evidence>
<dbReference type="EMBL" id="JYON01000028">
    <property type="protein sequence ID" value="KJH70061.1"/>
    <property type="molecule type" value="Genomic_DNA"/>
</dbReference>
<accession>A0A0D8ZS68</accession>
<evidence type="ECO:0000313" key="2">
    <source>
        <dbReference type="Proteomes" id="UP000032452"/>
    </source>
</evidence>
<proteinExistence type="predicted"/>
<dbReference type="AlphaFoldDB" id="A0A0D8ZS68"/>
<dbReference type="RefSeq" id="WP_045056486.1">
    <property type="nucleotide sequence ID" value="NZ_CAWMDP010000024.1"/>
</dbReference>
<name>A0A0D8ZS68_9CYAN</name>
<gene>
    <name evidence="1" type="ORF">UH38_20125</name>
</gene>
<keyword evidence="2" id="KW-1185">Reference proteome</keyword>
<organism evidence="1 2">
    <name type="scientific">Aliterella atlantica CENA595</name>
    <dbReference type="NCBI Taxonomy" id="1618023"/>
    <lineage>
        <taxon>Bacteria</taxon>
        <taxon>Bacillati</taxon>
        <taxon>Cyanobacteriota</taxon>
        <taxon>Cyanophyceae</taxon>
        <taxon>Chroococcidiopsidales</taxon>
        <taxon>Aliterellaceae</taxon>
        <taxon>Aliterella</taxon>
    </lineage>
</organism>
<dbReference type="Proteomes" id="UP000032452">
    <property type="component" value="Unassembled WGS sequence"/>
</dbReference>
<sequence>MLKAIDALKEALAATKVRNTSGFLVEAIRNTWIPNKGYEQKIELDAFKEWYPLAQSLQLVLAATQFDGVQHVLTLENQWVCFEQMASD</sequence>
<dbReference type="OrthoDB" id="533336at2"/>